<evidence type="ECO:0000313" key="2">
    <source>
        <dbReference type="EMBL" id="TMW14689.1"/>
    </source>
</evidence>
<evidence type="ECO:0000313" key="3">
    <source>
        <dbReference type="Proteomes" id="UP000739180"/>
    </source>
</evidence>
<accession>A0ABY2XR09</accession>
<gene>
    <name evidence="2" type="ORF">FGS76_02565</name>
</gene>
<protein>
    <submittedName>
        <fullName evidence="2">Uncharacterized protein</fullName>
    </submittedName>
</protein>
<sequence>MDVDNVAAMEHLLPEQMCSTEENSAHGISAVKALQLAAAEGQKIWTITRANLNQALAGLDLSLDEESDIRNAVLAGKEVTAHERPVNFHGRAAVGYTVLDPNTGAGAYLISSGESGGVLDSWFDEALSWLATAGELFASSCLAKIIFGGLGKVLDALGFVFDVYSCGLFFALIKQIFVSFMVFGVAYAVLPFFAIFVTLAMVMSISLMIGVVVSSVLSRRMGCGEDG</sequence>
<keyword evidence="1" id="KW-0812">Transmembrane</keyword>
<dbReference type="RefSeq" id="WP_138771055.1">
    <property type="nucleotide sequence ID" value="NZ_JBHSSX010000107.1"/>
</dbReference>
<dbReference type="Proteomes" id="UP000739180">
    <property type="component" value="Unassembled WGS sequence"/>
</dbReference>
<feature type="transmembrane region" description="Helical" evidence="1">
    <location>
        <begin position="159"/>
        <end position="183"/>
    </location>
</feature>
<name>A0ABY2XR09_9GAMM</name>
<keyword evidence="3" id="KW-1185">Reference proteome</keyword>
<comment type="caution">
    <text evidence="2">The sequence shown here is derived from an EMBL/GenBank/DDBJ whole genome shotgun (WGS) entry which is preliminary data.</text>
</comment>
<evidence type="ECO:0000256" key="1">
    <source>
        <dbReference type="SAM" id="Phobius"/>
    </source>
</evidence>
<keyword evidence="1" id="KW-1133">Transmembrane helix</keyword>
<dbReference type="EMBL" id="VCQT01000012">
    <property type="protein sequence ID" value="TMW14689.1"/>
    <property type="molecule type" value="Genomic_DNA"/>
</dbReference>
<keyword evidence="1" id="KW-0472">Membrane</keyword>
<proteinExistence type="predicted"/>
<reference evidence="2 3" key="1">
    <citation type="submission" date="2019-05" db="EMBL/GenBank/DDBJ databases">
        <title>Genome of Alcanivorax gelatiniphagus, an oil degrading marine bacteria.</title>
        <authorList>
            <person name="Kwon K.K."/>
        </authorList>
    </citation>
    <scope>NUCLEOTIDE SEQUENCE [LARGE SCALE GENOMIC DNA]</scope>
    <source>
        <strain evidence="2 3">MEBiC 08158</strain>
    </source>
</reference>
<feature type="transmembrane region" description="Helical" evidence="1">
    <location>
        <begin position="189"/>
        <end position="213"/>
    </location>
</feature>
<organism evidence="2 3">
    <name type="scientific">Alloalcanivorax gelatiniphagus</name>
    <dbReference type="NCBI Taxonomy" id="1194167"/>
    <lineage>
        <taxon>Bacteria</taxon>
        <taxon>Pseudomonadati</taxon>
        <taxon>Pseudomonadota</taxon>
        <taxon>Gammaproteobacteria</taxon>
        <taxon>Oceanospirillales</taxon>
        <taxon>Alcanivoracaceae</taxon>
        <taxon>Alloalcanivorax</taxon>
    </lineage>
</organism>